<dbReference type="EMBL" id="QZEY01000004">
    <property type="protein sequence ID" value="RJL32451.1"/>
    <property type="molecule type" value="Genomic_DNA"/>
</dbReference>
<dbReference type="RefSeq" id="WP_119926699.1">
    <property type="nucleotide sequence ID" value="NZ_QZEY01000004.1"/>
</dbReference>
<dbReference type="PROSITE" id="PS00163">
    <property type="entry name" value="FUMARATE_LYASES"/>
    <property type="match status" value="1"/>
</dbReference>
<keyword evidence="1" id="KW-0456">Lyase</keyword>
<feature type="domain" description="Fumarate lyase N-terminal" evidence="3">
    <location>
        <begin position="30"/>
        <end position="294"/>
    </location>
</feature>
<dbReference type="PANTHER" id="PTHR43172:SF2">
    <property type="entry name" value="ADENYLOSUCCINATE LYASE C-TERMINAL DOMAIN-CONTAINING PROTEIN"/>
    <property type="match status" value="1"/>
</dbReference>
<evidence type="ECO:0000259" key="3">
    <source>
        <dbReference type="Pfam" id="PF00206"/>
    </source>
</evidence>
<dbReference type="InterPro" id="IPR022761">
    <property type="entry name" value="Fumarate_lyase_N"/>
</dbReference>
<keyword evidence="4" id="KW-0413">Isomerase</keyword>
<dbReference type="OrthoDB" id="9768878at2"/>
<name>A0A3A4AUR8_9ACTN</name>
<comment type="similarity">
    <text evidence="2">Belongs to the class-II fumarase/aspartase family.</text>
</comment>
<dbReference type="PRINTS" id="PR00149">
    <property type="entry name" value="FUMRATELYASE"/>
</dbReference>
<dbReference type="GO" id="GO:0016829">
    <property type="term" value="F:lyase activity"/>
    <property type="evidence" value="ECO:0007669"/>
    <property type="project" value="UniProtKB-KW"/>
</dbReference>
<dbReference type="PRINTS" id="PR00145">
    <property type="entry name" value="ARGSUCLYASE"/>
</dbReference>
<dbReference type="InterPro" id="IPR020557">
    <property type="entry name" value="Fumarate_lyase_CS"/>
</dbReference>
<accession>A0A3A4AUR8</accession>
<sequence length="385" mass="38743">MQTIFGAVFARGAAADLTGGAAWLRAMLDAEAALARAQAAAGIISAADADDVVAAVGSLGADPGLEPRLGTAAAGAGNPVVPLAAELRRLAPAAHHGATSQDILDTAAMLVSFRALGPLLDDLAAATGRCAALADEHRDTLMAGRTLLQQAVPVTFGLRAAGWLTALDAAAARLREVRARRLAVQYGGAAGTLAPLGDRGAEVVPLLAAELGLAAPPLPWHTDRTRIGELAGALGTAAGVLGKIALDVKLLAQTEVAEVAEPSGDGRGGSSAMPHKRNPVGAVAVAACAQRAPGLVATLLSAMVQEHERAAGAWHAEWEPLSDLLRVVGSAAAWARELLAGLRIDAARMRGNITDVHTGGADPGAYLGSAAAFIGNALASRQETV</sequence>
<evidence type="ECO:0000256" key="2">
    <source>
        <dbReference type="ARBA" id="ARBA00034772"/>
    </source>
</evidence>
<dbReference type="GO" id="GO:0016853">
    <property type="term" value="F:isomerase activity"/>
    <property type="evidence" value="ECO:0007669"/>
    <property type="project" value="UniProtKB-KW"/>
</dbReference>
<dbReference type="AlphaFoldDB" id="A0A3A4AUR8"/>
<reference evidence="4 5" key="1">
    <citation type="submission" date="2018-09" db="EMBL/GenBank/DDBJ databases">
        <title>YIM 75507 draft genome.</title>
        <authorList>
            <person name="Tang S."/>
            <person name="Feng Y."/>
        </authorList>
    </citation>
    <scope>NUCLEOTIDE SEQUENCE [LARGE SCALE GENOMIC DNA]</scope>
    <source>
        <strain evidence="4 5">YIM 75507</strain>
    </source>
</reference>
<proteinExistence type="inferred from homology"/>
<dbReference type="Proteomes" id="UP000265768">
    <property type="component" value="Unassembled WGS sequence"/>
</dbReference>
<organism evidence="4 5">
    <name type="scientific">Bailinhaonella thermotolerans</name>
    <dbReference type="NCBI Taxonomy" id="1070861"/>
    <lineage>
        <taxon>Bacteria</taxon>
        <taxon>Bacillati</taxon>
        <taxon>Actinomycetota</taxon>
        <taxon>Actinomycetes</taxon>
        <taxon>Streptosporangiales</taxon>
        <taxon>Streptosporangiaceae</taxon>
        <taxon>Bailinhaonella</taxon>
    </lineage>
</organism>
<evidence type="ECO:0000256" key="1">
    <source>
        <dbReference type="ARBA" id="ARBA00023239"/>
    </source>
</evidence>
<protein>
    <submittedName>
        <fullName evidence="4">3-carboxy-cis,cis-muconate cycloisomerase</fullName>
    </submittedName>
</protein>
<dbReference type="InterPro" id="IPR000362">
    <property type="entry name" value="Fumarate_lyase_fam"/>
</dbReference>
<dbReference type="Pfam" id="PF00206">
    <property type="entry name" value="Lyase_1"/>
    <property type="match status" value="1"/>
</dbReference>
<gene>
    <name evidence="4" type="ORF">D5H75_13000</name>
</gene>
<dbReference type="Gene3D" id="1.20.200.10">
    <property type="entry name" value="Fumarase/aspartase (Central domain)"/>
    <property type="match status" value="1"/>
</dbReference>
<dbReference type="SUPFAM" id="SSF48557">
    <property type="entry name" value="L-aspartase-like"/>
    <property type="match status" value="1"/>
</dbReference>
<dbReference type="InterPro" id="IPR008948">
    <property type="entry name" value="L-Aspartase-like"/>
</dbReference>
<keyword evidence="5" id="KW-1185">Reference proteome</keyword>
<evidence type="ECO:0000313" key="5">
    <source>
        <dbReference type="Proteomes" id="UP000265768"/>
    </source>
</evidence>
<comment type="caution">
    <text evidence="4">The sequence shown here is derived from an EMBL/GenBank/DDBJ whole genome shotgun (WGS) entry which is preliminary data.</text>
</comment>
<evidence type="ECO:0000313" key="4">
    <source>
        <dbReference type="EMBL" id="RJL32451.1"/>
    </source>
</evidence>
<dbReference type="PANTHER" id="PTHR43172">
    <property type="entry name" value="ADENYLOSUCCINATE LYASE"/>
    <property type="match status" value="1"/>
</dbReference>